<gene>
    <name evidence="2" type="ORF">RPMA_22380</name>
</gene>
<dbReference type="Pfam" id="PF19596">
    <property type="entry name" value="DUF6101"/>
    <property type="match status" value="1"/>
</dbReference>
<sequence length="176" mass="20202">MGHQTAIEASASSTSGSSSAVRLDPHSLPLRFEAHDNRADGYVRRVELHRERVVLHRAVRGMRMAINVRVSDFMGVALRGLDDGKMLVLKHRDPSLSIPLLVSSDIEEIEMAWPMWSEIFALPQLPEEKPIEPAQRRRRRNAIRERRPRFLMRRRVGALLNEAGHYKGEREIIARN</sequence>
<evidence type="ECO:0000313" key="3">
    <source>
        <dbReference type="Proteomes" id="UP000682843"/>
    </source>
</evidence>
<dbReference type="InterPro" id="IPR046083">
    <property type="entry name" value="DUF6101"/>
</dbReference>
<feature type="compositionally biased region" description="Low complexity" evidence="1">
    <location>
        <begin position="9"/>
        <end position="20"/>
    </location>
</feature>
<reference evidence="2 3" key="1">
    <citation type="submission" date="2019-02" db="EMBL/GenBank/DDBJ databases">
        <title>Emended description of the genus Rhodopseudomonas and description of Rhodopseudomonas albus sp. nov., a non-phototrophic, heavy-metal-tolerant bacterium isolated from garden soil.</title>
        <authorList>
            <person name="Bao Z."/>
            <person name="Cao W.W."/>
            <person name="Sato Y."/>
            <person name="Nishizawa T."/>
            <person name="Zhao J."/>
            <person name="Guo Y."/>
            <person name="Ohta H."/>
        </authorList>
    </citation>
    <scope>NUCLEOTIDE SEQUENCE [LARGE SCALE GENOMIC DNA]</scope>
    <source>
        <strain evidence="2 3">SK50-23</strain>
    </source>
</reference>
<name>A0ABX8ADD4_9BRAD</name>
<protein>
    <submittedName>
        <fullName evidence="2">Uncharacterized protein</fullName>
    </submittedName>
</protein>
<evidence type="ECO:0000313" key="2">
    <source>
        <dbReference type="EMBL" id="QUS41287.1"/>
    </source>
</evidence>
<organism evidence="2 3">
    <name type="scientific">Tardiphaga alba</name>
    <dbReference type="NCBI Taxonomy" id="340268"/>
    <lineage>
        <taxon>Bacteria</taxon>
        <taxon>Pseudomonadati</taxon>
        <taxon>Pseudomonadota</taxon>
        <taxon>Alphaproteobacteria</taxon>
        <taxon>Hyphomicrobiales</taxon>
        <taxon>Nitrobacteraceae</taxon>
        <taxon>Tardiphaga</taxon>
    </lineage>
</organism>
<dbReference type="RefSeq" id="WP_211909893.1">
    <property type="nucleotide sequence ID" value="NZ_CP036498.1"/>
</dbReference>
<feature type="region of interest" description="Disordered" evidence="1">
    <location>
        <begin position="1"/>
        <end position="22"/>
    </location>
</feature>
<dbReference type="EMBL" id="CP036498">
    <property type="protein sequence ID" value="QUS41287.1"/>
    <property type="molecule type" value="Genomic_DNA"/>
</dbReference>
<proteinExistence type="predicted"/>
<dbReference type="Proteomes" id="UP000682843">
    <property type="component" value="Chromosome"/>
</dbReference>
<keyword evidence="3" id="KW-1185">Reference proteome</keyword>
<accession>A0ABX8ADD4</accession>
<evidence type="ECO:0000256" key="1">
    <source>
        <dbReference type="SAM" id="MobiDB-lite"/>
    </source>
</evidence>